<evidence type="ECO:0000256" key="1">
    <source>
        <dbReference type="SAM" id="Phobius"/>
    </source>
</evidence>
<protein>
    <submittedName>
        <fullName evidence="2 3">Uncharacterized protein</fullName>
    </submittedName>
</protein>
<evidence type="ECO:0000313" key="4">
    <source>
        <dbReference type="Proteomes" id="UP000014760"/>
    </source>
</evidence>
<dbReference type="Pfam" id="PF14800">
    <property type="entry name" value="DUF4481"/>
    <property type="match status" value="1"/>
</dbReference>
<evidence type="ECO:0000313" key="2">
    <source>
        <dbReference type="EMBL" id="ELT95957.1"/>
    </source>
</evidence>
<reference evidence="4" key="1">
    <citation type="submission" date="2012-12" db="EMBL/GenBank/DDBJ databases">
        <authorList>
            <person name="Hellsten U."/>
            <person name="Grimwood J."/>
            <person name="Chapman J.A."/>
            <person name="Shapiro H."/>
            <person name="Aerts A."/>
            <person name="Otillar R.P."/>
            <person name="Terry A.Y."/>
            <person name="Boore J.L."/>
            <person name="Simakov O."/>
            <person name="Marletaz F."/>
            <person name="Cho S.-J."/>
            <person name="Edsinger-Gonzales E."/>
            <person name="Havlak P."/>
            <person name="Kuo D.-H."/>
            <person name="Larsson T."/>
            <person name="Lv J."/>
            <person name="Arendt D."/>
            <person name="Savage R."/>
            <person name="Osoegawa K."/>
            <person name="de Jong P."/>
            <person name="Lindberg D.R."/>
            <person name="Seaver E.C."/>
            <person name="Weisblat D.A."/>
            <person name="Putnam N.H."/>
            <person name="Grigoriev I.V."/>
            <person name="Rokhsar D.S."/>
        </authorList>
    </citation>
    <scope>NUCLEOTIDE SEQUENCE</scope>
    <source>
        <strain evidence="4">I ESC-2004</strain>
    </source>
</reference>
<accession>R7TQV9</accession>
<keyword evidence="1" id="KW-0472">Membrane</keyword>
<keyword evidence="1" id="KW-0812">Transmembrane</keyword>
<gene>
    <name evidence="2" type="ORF">CAPTEDRAFT_186681</name>
</gene>
<organism evidence="2">
    <name type="scientific">Capitella teleta</name>
    <name type="common">Polychaete worm</name>
    <dbReference type="NCBI Taxonomy" id="283909"/>
    <lineage>
        <taxon>Eukaryota</taxon>
        <taxon>Metazoa</taxon>
        <taxon>Spiralia</taxon>
        <taxon>Lophotrochozoa</taxon>
        <taxon>Annelida</taxon>
        <taxon>Polychaeta</taxon>
        <taxon>Sedentaria</taxon>
        <taxon>Scolecida</taxon>
        <taxon>Capitellidae</taxon>
        <taxon>Capitella</taxon>
    </lineage>
</organism>
<dbReference type="EnsemblMetazoa" id="CapteT186681">
    <property type="protein sequence ID" value="CapteP186681"/>
    <property type="gene ID" value="CapteG186681"/>
</dbReference>
<dbReference type="EMBL" id="KB308962">
    <property type="protein sequence ID" value="ELT95957.1"/>
    <property type="molecule type" value="Genomic_DNA"/>
</dbReference>
<reference evidence="3" key="3">
    <citation type="submission" date="2015-06" db="UniProtKB">
        <authorList>
            <consortium name="EnsemblMetazoa"/>
        </authorList>
    </citation>
    <scope>IDENTIFICATION</scope>
</reference>
<name>R7TQV9_CAPTE</name>
<dbReference type="AlphaFoldDB" id="R7TQV9"/>
<feature type="transmembrane region" description="Helical" evidence="1">
    <location>
        <begin position="195"/>
        <end position="219"/>
    </location>
</feature>
<evidence type="ECO:0000313" key="3">
    <source>
        <dbReference type="EnsemblMetazoa" id="CapteP186681"/>
    </source>
</evidence>
<sequence length="269" mass="29944">MEIQKGCVATVSRYDSALHSNAAFSGSAEVIENASGSLSVNGSANPAISIEDCGDIESIEYRTHRNNNSIERQGNQSTSHYFNPSCRHEPSTDFDPVIKELVLRDCLPSCPYQLPSCLHRTPFQRECVPPELRFLQIPGEEFEAALRIIRESPRVRFFTPLNHKVLHLLILFVVFLVVWLIGFALWRLYPVLPPLTSAMLCLPVATLLVIIVSCLCGAWRHKAGKNSELCMVHVNELLFRHHVVAGLVSAPATSLWPSLSVSLKLCPCE</sequence>
<proteinExistence type="predicted"/>
<dbReference type="HOGENOM" id="CLU_1121017_0_0_1"/>
<keyword evidence="1" id="KW-1133">Transmembrane helix</keyword>
<keyword evidence="4" id="KW-1185">Reference proteome</keyword>
<feature type="transmembrane region" description="Helical" evidence="1">
    <location>
        <begin position="165"/>
        <end position="189"/>
    </location>
</feature>
<dbReference type="EMBL" id="AMQN01002355">
    <property type="status" value="NOT_ANNOTATED_CDS"/>
    <property type="molecule type" value="Genomic_DNA"/>
</dbReference>
<dbReference type="PANTHER" id="PTHR31193">
    <property type="entry name" value="TRANSMEMBRANE PROTEIN C9ORF91"/>
    <property type="match status" value="1"/>
</dbReference>
<reference evidence="2 4" key="2">
    <citation type="journal article" date="2013" name="Nature">
        <title>Insights into bilaterian evolution from three spiralian genomes.</title>
        <authorList>
            <person name="Simakov O."/>
            <person name="Marletaz F."/>
            <person name="Cho S.J."/>
            <person name="Edsinger-Gonzales E."/>
            <person name="Havlak P."/>
            <person name="Hellsten U."/>
            <person name="Kuo D.H."/>
            <person name="Larsson T."/>
            <person name="Lv J."/>
            <person name="Arendt D."/>
            <person name="Savage R."/>
            <person name="Osoegawa K."/>
            <person name="de Jong P."/>
            <person name="Grimwood J."/>
            <person name="Chapman J.A."/>
            <person name="Shapiro H."/>
            <person name="Aerts A."/>
            <person name="Otillar R.P."/>
            <person name="Terry A.Y."/>
            <person name="Boore J.L."/>
            <person name="Grigoriev I.V."/>
            <person name="Lindberg D.R."/>
            <person name="Seaver E.C."/>
            <person name="Weisblat D.A."/>
            <person name="Putnam N.H."/>
            <person name="Rokhsar D.S."/>
        </authorList>
    </citation>
    <scope>NUCLEOTIDE SEQUENCE</scope>
    <source>
        <strain evidence="2 4">I ESC-2004</strain>
    </source>
</reference>
<dbReference type="InterPro" id="IPR028054">
    <property type="entry name" value="DUF4481"/>
</dbReference>
<dbReference type="Proteomes" id="UP000014760">
    <property type="component" value="Unassembled WGS sequence"/>
</dbReference>
<dbReference type="PANTHER" id="PTHR31193:SF1">
    <property type="entry name" value="TRANSMEMBRANE PROTEIN 268"/>
    <property type="match status" value="1"/>
</dbReference>